<name>Q0SJH7_RHOJR</name>
<proteinExistence type="predicted"/>
<dbReference type="AlphaFoldDB" id="Q0SJH7"/>
<evidence type="ECO:0000313" key="2">
    <source>
        <dbReference type="EMBL" id="ABG92309.1"/>
    </source>
</evidence>
<dbReference type="EMBL" id="CP000431">
    <property type="protein sequence ID" value="ABG92309.1"/>
    <property type="molecule type" value="Genomic_DNA"/>
</dbReference>
<accession>Q0SJH7</accession>
<dbReference type="HOGENOM" id="CLU_1110709_0_0_11"/>
<organism evidence="2 3">
    <name type="scientific">Rhodococcus jostii (strain RHA1)</name>
    <dbReference type="NCBI Taxonomy" id="101510"/>
    <lineage>
        <taxon>Bacteria</taxon>
        <taxon>Bacillati</taxon>
        <taxon>Actinomycetota</taxon>
        <taxon>Actinomycetes</taxon>
        <taxon>Mycobacteriales</taxon>
        <taxon>Nocardiaceae</taxon>
        <taxon>Rhodococcus</taxon>
    </lineage>
</organism>
<sequence length="250" mass="26374">MGYALVNARDKEVLSVGAAGEVRESTWRRRSGSPAVPGSDHPEAALSAGLGGSLVEALRGQRRWKVALVHTLHPLFWIWTRKAGTRPTGPTVLAGHPEGSIVGAFTQKVLRARWSADEAPSVLHFPAGSTGDHQRLEALTSGVADAAVLGSAFAPSALSRLGLTDSLFFGVALKFPTAGVAVDVARTSVDHPSVRKVVAAQTAAIAKVKSRDPVALDAVASLLHDNSRTDAQHACVQHFPTLRVVDRVRL</sequence>
<reference evidence="3" key="1">
    <citation type="journal article" date="2006" name="Proc. Natl. Acad. Sci. U.S.A.">
        <title>The complete genome of Rhodococcus sp. RHA1 provides insights into a catabolic powerhouse.</title>
        <authorList>
            <person name="McLeod M.P."/>
            <person name="Warren R.L."/>
            <person name="Hsiao W.W.L."/>
            <person name="Araki N."/>
            <person name="Myhre M."/>
            <person name="Fernandes C."/>
            <person name="Miyazawa D."/>
            <person name="Wong W."/>
            <person name="Lillquist A.L."/>
            <person name="Wang D."/>
            <person name="Dosanjh M."/>
            <person name="Hara H."/>
            <person name="Petrescu A."/>
            <person name="Morin R.D."/>
            <person name="Yang G."/>
            <person name="Stott J.M."/>
            <person name="Schein J.E."/>
            <person name="Shin H."/>
            <person name="Smailus D."/>
            <person name="Siddiqui A.S."/>
            <person name="Marra M.A."/>
            <person name="Jones S.J.M."/>
            <person name="Holt R."/>
            <person name="Brinkman F.S.L."/>
            <person name="Miyauchi K."/>
            <person name="Fukuda M."/>
            <person name="Davies J.E."/>
            <person name="Mohn W.W."/>
            <person name="Eltis L.D."/>
        </authorList>
    </citation>
    <scope>NUCLEOTIDE SEQUENCE [LARGE SCALE GENOMIC DNA]</scope>
    <source>
        <strain evidence="3">RHA1</strain>
    </source>
</reference>
<protein>
    <submittedName>
        <fullName evidence="2">Uncharacterized protein</fullName>
    </submittedName>
</protein>
<feature type="region of interest" description="Disordered" evidence="1">
    <location>
        <begin position="25"/>
        <end position="44"/>
    </location>
</feature>
<gene>
    <name evidence="2" type="ordered locus">RHA1_ro00473</name>
</gene>
<dbReference type="eggNOG" id="ENOG5033VF5">
    <property type="taxonomic scope" value="Bacteria"/>
</dbReference>
<evidence type="ECO:0000256" key="1">
    <source>
        <dbReference type="SAM" id="MobiDB-lite"/>
    </source>
</evidence>
<dbReference type="KEGG" id="rha:RHA1_ro00473"/>
<dbReference type="Proteomes" id="UP000008710">
    <property type="component" value="Chromosome"/>
</dbReference>
<evidence type="ECO:0000313" key="3">
    <source>
        <dbReference type="Proteomes" id="UP000008710"/>
    </source>
</evidence>